<dbReference type="Proteomes" id="UP000684084">
    <property type="component" value="Unassembled WGS sequence"/>
</dbReference>
<dbReference type="VEuPathDB" id="FungiDB:RhiirFUN_025930"/>
<organism evidence="1 2">
    <name type="scientific">Rhizophagus irregularis</name>
    <dbReference type="NCBI Taxonomy" id="588596"/>
    <lineage>
        <taxon>Eukaryota</taxon>
        <taxon>Fungi</taxon>
        <taxon>Fungi incertae sedis</taxon>
        <taxon>Mucoromycota</taxon>
        <taxon>Glomeromycotina</taxon>
        <taxon>Glomeromycetes</taxon>
        <taxon>Glomerales</taxon>
        <taxon>Glomeraceae</taxon>
        <taxon>Rhizophagus</taxon>
    </lineage>
</organism>
<reference evidence="1" key="1">
    <citation type="submission" date="2020-05" db="EMBL/GenBank/DDBJ databases">
        <authorList>
            <person name="Rincon C."/>
            <person name="Sanders R I."/>
            <person name="Robbins C."/>
            <person name="Chaturvedi A."/>
        </authorList>
    </citation>
    <scope>NUCLEOTIDE SEQUENCE</scope>
    <source>
        <strain evidence="1">CHB12</strain>
    </source>
</reference>
<dbReference type="AlphaFoldDB" id="A0A2I1E1A4"/>
<accession>A0A2I1E1A4</accession>
<comment type="caution">
    <text evidence="1">The sequence shown here is derived from an EMBL/GenBank/DDBJ whole genome shotgun (WGS) entry which is preliminary data.</text>
</comment>
<dbReference type="VEuPathDB" id="FungiDB:FUN_022115"/>
<protein>
    <submittedName>
        <fullName evidence="1">Uncharacterized protein</fullName>
    </submittedName>
</protein>
<dbReference type="EMBL" id="CAGKOT010000064">
    <property type="protein sequence ID" value="CAB5389191.1"/>
    <property type="molecule type" value="Genomic_DNA"/>
</dbReference>
<evidence type="ECO:0000313" key="1">
    <source>
        <dbReference type="EMBL" id="CAB5389191.1"/>
    </source>
</evidence>
<gene>
    <name evidence="1" type="ORF">CHRIB12_LOCUS20942</name>
</gene>
<dbReference type="VEuPathDB" id="FungiDB:RhiirA1_530269"/>
<evidence type="ECO:0000313" key="2">
    <source>
        <dbReference type="Proteomes" id="UP000684084"/>
    </source>
</evidence>
<name>A0A2I1E1A4_9GLOM</name>
<sequence length="162" mass="18366">MAKLLKKRDEIIDEILGPAARKAKEAVLKLQECGIYLTEKQVHDRLFARQDRVAAPRPPPNQNVTASNEIGDGDGGVNNEMGTYIIQKTYPIKTLVAPFIHEAVLPPLDYSMYRQNYIKFLVMEPKPNNFPTSIDEVVKLGLSQRAVTEPNLITTVHRYFPY</sequence>
<proteinExistence type="predicted"/>
<dbReference type="OrthoDB" id="2308881at2759"/>